<accession>A0A2U1MM43</accession>
<gene>
    <name evidence="1" type="ORF">CTI12_AA365280</name>
</gene>
<dbReference type="OrthoDB" id="449062at2759"/>
<evidence type="ECO:0000313" key="2">
    <source>
        <dbReference type="Proteomes" id="UP000245207"/>
    </source>
</evidence>
<dbReference type="EMBL" id="PKPP01004903">
    <property type="protein sequence ID" value="PWA62286.1"/>
    <property type="molecule type" value="Genomic_DNA"/>
</dbReference>
<evidence type="ECO:0000313" key="1">
    <source>
        <dbReference type="EMBL" id="PWA62286.1"/>
    </source>
</evidence>
<sequence length="135" mass="14368">MQVIGFLLFISKGPLSQRQNQMTKYDTIATCPADDNRVVAGFTSFWLCSRLSSPSLVSATIAPKAVAVNDDVCRSVAENGGALITRSSRLADDPSVIQEVMTIICTHCLRLPGNATSAIEAGAGDLAIQSMQKLH</sequence>
<organism evidence="1 2">
    <name type="scientific">Artemisia annua</name>
    <name type="common">Sweet wormwood</name>
    <dbReference type="NCBI Taxonomy" id="35608"/>
    <lineage>
        <taxon>Eukaryota</taxon>
        <taxon>Viridiplantae</taxon>
        <taxon>Streptophyta</taxon>
        <taxon>Embryophyta</taxon>
        <taxon>Tracheophyta</taxon>
        <taxon>Spermatophyta</taxon>
        <taxon>Magnoliopsida</taxon>
        <taxon>eudicotyledons</taxon>
        <taxon>Gunneridae</taxon>
        <taxon>Pentapetalae</taxon>
        <taxon>asterids</taxon>
        <taxon>campanulids</taxon>
        <taxon>Asterales</taxon>
        <taxon>Asteraceae</taxon>
        <taxon>Asteroideae</taxon>
        <taxon>Anthemideae</taxon>
        <taxon>Artemisiinae</taxon>
        <taxon>Artemisia</taxon>
    </lineage>
</organism>
<dbReference type="STRING" id="35608.A0A2U1MM43"/>
<name>A0A2U1MM43_ARTAN</name>
<protein>
    <submittedName>
        <fullName evidence="1">ARM repeat superfamily protein</fullName>
    </submittedName>
</protein>
<proteinExistence type="predicted"/>
<comment type="caution">
    <text evidence="1">The sequence shown here is derived from an EMBL/GenBank/DDBJ whole genome shotgun (WGS) entry which is preliminary data.</text>
</comment>
<dbReference type="Proteomes" id="UP000245207">
    <property type="component" value="Unassembled WGS sequence"/>
</dbReference>
<keyword evidence="2" id="KW-1185">Reference proteome</keyword>
<reference evidence="1 2" key="1">
    <citation type="journal article" date="2018" name="Mol. Plant">
        <title>The genome of Artemisia annua provides insight into the evolution of Asteraceae family and artemisinin biosynthesis.</title>
        <authorList>
            <person name="Shen Q."/>
            <person name="Zhang L."/>
            <person name="Liao Z."/>
            <person name="Wang S."/>
            <person name="Yan T."/>
            <person name="Shi P."/>
            <person name="Liu M."/>
            <person name="Fu X."/>
            <person name="Pan Q."/>
            <person name="Wang Y."/>
            <person name="Lv Z."/>
            <person name="Lu X."/>
            <person name="Zhang F."/>
            <person name="Jiang W."/>
            <person name="Ma Y."/>
            <person name="Chen M."/>
            <person name="Hao X."/>
            <person name="Li L."/>
            <person name="Tang Y."/>
            <person name="Lv G."/>
            <person name="Zhou Y."/>
            <person name="Sun X."/>
            <person name="Brodelius P.E."/>
            <person name="Rose J.K.C."/>
            <person name="Tang K."/>
        </authorList>
    </citation>
    <scope>NUCLEOTIDE SEQUENCE [LARGE SCALE GENOMIC DNA]</scope>
    <source>
        <strain evidence="2">cv. Huhao1</strain>
        <tissue evidence="1">Leaf</tissue>
    </source>
</reference>
<dbReference type="AlphaFoldDB" id="A0A2U1MM43"/>